<dbReference type="Gene3D" id="1.25.40.10">
    <property type="entry name" value="Tetratricopeptide repeat domain"/>
    <property type="match status" value="1"/>
</dbReference>
<sequence>MMKRYFYTKTMVMTIATLTLFSTATFAAQTSQQAISNLQKEWAVDNYQLKDDAQEAAFTQLMKKADEDVATFSDDAGIHIWRGIIYSTYAGITGGIGALKYAKSAKSDFEKALSLDPLALKGSAYTSLGMLYLRVPGWPIGFGDDDKAQSLLKKGLKANPNGIDANYFYAQYLMEEDEYKQANNYLEKALLAHARPTRPLADKGRREDIQNSLADIKKELE</sequence>
<evidence type="ECO:0000256" key="1">
    <source>
        <dbReference type="SAM" id="SignalP"/>
    </source>
</evidence>
<dbReference type="Pfam" id="PF14559">
    <property type="entry name" value="TPR_19"/>
    <property type="match status" value="1"/>
</dbReference>
<reference evidence="2 3" key="1">
    <citation type="submission" date="2022-01" db="EMBL/GenBank/DDBJ databases">
        <title>Whole genome-based taxonomy of the Shewanellaceae.</title>
        <authorList>
            <person name="Martin-Rodriguez A.J."/>
        </authorList>
    </citation>
    <scope>NUCLEOTIDE SEQUENCE [LARGE SCALE GENOMIC DNA]</scope>
    <source>
        <strain evidence="2 3">DSM 17177</strain>
    </source>
</reference>
<evidence type="ECO:0000313" key="3">
    <source>
        <dbReference type="Proteomes" id="UP001203423"/>
    </source>
</evidence>
<comment type="caution">
    <text evidence="2">The sequence shown here is derived from an EMBL/GenBank/DDBJ whole genome shotgun (WGS) entry which is preliminary data.</text>
</comment>
<organism evidence="2 3">
    <name type="scientific">Shewanella surugensis</name>
    <dbReference type="NCBI Taxonomy" id="212020"/>
    <lineage>
        <taxon>Bacteria</taxon>
        <taxon>Pseudomonadati</taxon>
        <taxon>Pseudomonadota</taxon>
        <taxon>Gammaproteobacteria</taxon>
        <taxon>Alteromonadales</taxon>
        <taxon>Shewanellaceae</taxon>
        <taxon>Shewanella</taxon>
    </lineage>
</organism>
<evidence type="ECO:0008006" key="4">
    <source>
        <dbReference type="Google" id="ProtNLM"/>
    </source>
</evidence>
<evidence type="ECO:0000313" key="2">
    <source>
        <dbReference type="EMBL" id="MCL1124353.1"/>
    </source>
</evidence>
<dbReference type="SUPFAM" id="SSF48452">
    <property type="entry name" value="TPR-like"/>
    <property type="match status" value="1"/>
</dbReference>
<keyword evidence="1" id="KW-0732">Signal</keyword>
<gene>
    <name evidence="2" type="ORF">L2764_07680</name>
</gene>
<dbReference type="InterPro" id="IPR011990">
    <property type="entry name" value="TPR-like_helical_dom_sf"/>
</dbReference>
<name>A0ABT0L9G1_9GAMM</name>
<feature type="signal peptide" evidence="1">
    <location>
        <begin position="1"/>
        <end position="27"/>
    </location>
</feature>
<dbReference type="EMBL" id="JAKIKS010000022">
    <property type="protein sequence ID" value="MCL1124353.1"/>
    <property type="molecule type" value="Genomic_DNA"/>
</dbReference>
<keyword evidence="3" id="KW-1185">Reference proteome</keyword>
<dbReference type="RefSeq" id="WP_248939635.1">
    <property type="nucleotide sequence ID" value="NZ_JAKIKS010000022.1"/>
</dbReference>
<accession>A0ABT0L9G1</accession>
<dbReference type="Proteomes" id="UP001203423">
    <property type="component" value="Unassembled WGS sequence"/>
</dbReference>
<feature type="chain" id="PRO_5046624101" description="Tetratricopeptide repeat protein" evidence="1">
    <location>
        <begin position="28"/>
        <end position="221"/>
    </location>
</feature>
<protein>
    <recommendedName>
        <fullName evidence="4">Tetratricopeptide repeat protein</fullName>
    </recommendedName>
</protein>
<proteinExistence type="predicted"/>